<protein>
    <submittedName>
        <fullName evidence="3">PDZ domain</fullName>
    </submittedName>
</protein>
<evidence type="ECO:0000313" key="4">
    <source>
        <dbReference type="Proteomes" id="UP001458880"/>
    </source>
</evidence>
<name>A0AAW1K4N5_POPJA</name>
<dbReference type="CDD" id="cd06671">
    <property type="entry name" value="PDZ7_MUPP1-PD6_PATJ-like"/>
    <property type="match status" value="1"/>
</dbReference>
<keyword evidence="4" id="KW-1185">Reference proteome</keyword>
<feature type="compositionally biased region" description="Low complexity" evidence="1">
    <location>
        <begin position="836"/>
        <end position="850"/>
    </location>
</feature>
<dbReference type="SUPFAM" id="SSF50156">
    <property type="entry name" value="PDZ domain-like"/>
    <property type="match status" value="2"/>
</dbReference>
<feature type="region of interest" description="Disordered" evidence="1">
    <location>
        <begin position="652"/>
        <end position="705"/>
    </location>
</feature>
<dbReference type="Pfam" id="PF00595">
    <property type="entry name" value="PDZ"/>
    <property type="match status" value="2"/>
</dbReference>
<dbReference type="Proteomes" id="UP001458880">
    <property type="component" value="Unassembled WGS sequence"/>
</dbReference>
<feature type="domain" description="PDZ" evidence="2">
    <location>
        <begin position="519"/>
        <end position="612"/>
    </location>
</feature>
<organism evidence="3 4">
    <name type="scientific">Popillia japonica</name>
    <name type="common">Japanese beetle</name>
    <dbReference type="NCBI Taxonomy" id="7064"/>
    <lineage>
        <taxon>Eukaryota</taxon>
        <taxon>Metazoa</taxon>
        <taxon>Ecdysozoa</taxon>
        <taxon>Arthropoda</taxon>
        <taxon>Hexapoda</taxon>
        <taxon>Insecta</taxon>
        <taxon>Pterygota</taxon>
        <taxon>Neoptera</taxon>
        <taxon>Endopterygota</taxon>
        <taxon>Coleoptera</taxon>
        <taxon>Polyphaga</taxon>
        <taxon>Scarabaeiformia</taxon>
        <taxon>Scarabaeidae</taxon>
        <taxon>Rutelinae</taxon>
        <taxon>Popillia</taxon>
    </lineage>
</organism>
<dbReference type="PROSITE" id="PS50106">
    <property type="entry name" value="PDZ"/>
    <property type="match status" value="2"/>
</dbReference>
<evidence type="ECO:0000313" key="3">
    <source>
        <dbReference type="EMBL" id="KAK9712729.1"/>
    </source>
</evidence>
<feature type="region of interest" description="Disordered" evidence="1">
    <location>
        <begin position="824"/>
        <end position="860"/>
    </location>
</feature>
<accession>A0AAW1K4N5</accession>
<evidence type="ECO:0000256" key="1">
    <source>
        <dbReference type="SAM" id="MobiDB-lite"/>
    </source>
</evidence>
<feature type="compositionally biased region" description="Acidic residues" evidence="1">
    <location>
        <begin position="748"/>
        <end position="758"/>
    </location>
</feature>
<dbReference type="InterPro" id="IPR006579">
    <property type="entry name" value="Pre_C2HC_dom"/>
</dbReference>
<dbReference type="InterPro" id="IPR036034">
    <property type="entry name" value="PDZ_sf"/>
</dbReference>
<dbReference type="AlphaFoldDB" id="A0AAW1K4N5"/>
<comment type="caution">
    <text evidence="3">The sequence shown here is derived from an EMBL/GenBank/DDBJ whole genome shotgun (WGS) entry which is preliminary data.</text>
</comment>
<proteinExistence type="predicted"/>
<dbReference type="Pfam" id="PF07530">
    <property type="entry name" value="PRE_C2HC"/>
    <property type="match status" value="1"/>
</dbReference>
<feature type="region of interest" description="Disordered" evidence="1">
    <location>
        <begin position="730"/>
        <end position="796"/>
    </location>
</feature>
<dbReference type="Gene3D" id="2.30.42.10">
    <property type="match status" value="2"/>
</dbReference>
<feature type="compositionally biased region" description="Basic and acidic residues" evidence="1">
    <location>
        <begin position="738"/>
        <end position="747"/>
    </location>
</feature>
<reference evidence="3 4" key="1">
    <citation type="journal article" date="2024" name="BMC Genomics">
        <title>De novo assembly and annotation of Popillia japonica's genome with initial clues to its potential as an invasive pest.</title>
        <authorList>
            <person name="Cucini C."/>
            <person name="Boschi S."/>
            <person name="Funari R."/>
            <person name="Cardaioli E."/>
            <person name="Iannotti N."/>
            <person name="Marturano G."/>
            <person name="Paoli F."/>
            <person name="Bruttini M."/>
            <person name="Carapelli A."/>
            <person name="Frati F."/>
            <person name="Nardi F."/>
        </authorList>
    </citation>
    <scope>NUCLEOTIDE SEQUENCE [LARGE SCALE GENOMIC DNA]</scope>
    <source>
        <strain evidence="3">DMR45628</strain>
    </source>
</reference>
<dbReference type="PANTHER" id="PTHR19964">
    <property type="entry name" value="MULTIPLE PDZ DOMAIN PROTEIN"/>
    <property type="match status" value="1"/>
</dbReference>
<dbReference type="EMBL" id="JASPKY010000258">
    <property type="protein sequence ID" value="KAK9712729.1"/>
    <property type="molecule type" value="Genomic_DNA"/>
</dbReference>
<gene>
    <name evidence="3" type="ORF">QE152_g24740</name>
</gene>
<dbReference type="InterPro" id="IPR001478">
    <property type="entry name" value="PDZ"/>
</dbReference>
<feature type="domain" description="PDZ" evidence="2">
    <location>
        <begin position="17"/>
        <end position="67"/>
    </location>
</feature>
<dbReference type="SMART" id="SM00228">
    <property type="entry name" value="PDZ"/>
    <property type="match status" value="2"/>
</dbReference>
<dbReference type="PANTHER" id="PTHR19964:SF93">
    <property type="entry name" value="INACTIVATION-NO-AFTER-POTENTIAL D PROTEIN"/>
    <property type="match status" value="1"/>
</dbReference>
<dbReference type="InterPro" id="IPR051342">
    <property type="entry name" value="PDZ_scaffold"/>
</dbReference>
<feature type="compositionally biased region" description="Polar residues" evidence="1">
    <location>
        <begin position="657"/>
        <end position="668"/>
    </location>
</feature>
<evidence type="ECO:0000259" key="2">
    <source>
        <dbReference type="PROSITE" id="PS50106"/>
    </source>
</evidence>
<sequence>MDTSHLIDPLDSEKTVIVIRSLVPGGVAQTDGRLIPGDRLIAVNDTTVDHGTLDKAVQILKSSPKGVVRITVAKPLSANDNASYHSQDTDQEDQIYLDEFQECIEEYQECLEVVQICIDDDTGSFNHSNSTTQLEDMKTAPLEDGNNWLNVSFDSDVCKMDDGKMKTAPLEDGNNWLNVSFDSDVCKMDDGKTVSESDVSFKSTCDRSSDINKGDDSVRLNTVCKKSDDTIKTEEVSEKDGYETCVDESLSDEGYETCVDESLSDEIKQVESDRTPTNSNLNLKLQEINREDVSITSTPETVLSVNLNSSSEPVLNKTDYERTNHICLDSKLNDSLDFYNNQTDDSLCGDEFFLVQCYKDDLSHLRSEVVKSSSEPNVLDTYEVCVPTVRYRRCIKEYYNDYEECLESYRIYAQQKGGKLSSECAEMREMSDDEIFNEILLPMRSKSAPNVMDNSFVTLTYDPGPDLSTRRKSAFVAGYPDDLNTESMTVTRTLDSSVSGSKSSDFSTMLQKHWGSIRKVEINRQPNTSLGISIVGGKVDLHTPKTNPETILGIFIKNVVPDSPAGKTGKLNTGDRILEVGGVDLREVSHEKAVDIIRNAPNPVVFLIQSLIPWTVEDNHDTIDNKYLSPIPSPETIKPPEQFCGELTSIPAKSLAPDSSNSPSTESKPTLPDVPEKTVESTANHELARSSATVGAEKIDTPKVQIDHPPQVFGLAKEVKPVVKLDEKLGENSSAIAENEKPSRSTDSESDDSEEEEDVRQLEGRTVSAKGQEIDRASAANVRRTKEEASADPEEEDDFGYTMMIIYYEQENYFLTDAWIPTTRVQNPSPPEGDASSSSSTNSLVRTVLSGSRKRQASSPILKLSPIERDRRLLPSNNGSDISGGKAKIPPIVLRDKSIWFGVSNEINRKGFSFTKAQNVADGIRLFPTSEADFRGIAKFFTTDNIPFHTYQLPSEKVLNVVLRNIPVEIPDDQIKKQLEELGFKPDSVVRMRRNHGGRPMPLVLVKISKDQRRIYHLEKFWCWLRYLRIRGGSITWKNSCPSTLQSKL</sequence>